<dbReference type="Proteomes" id="UP000475325">
    <property type="component" value="Unassembled WGS sequence"/>
</dbReference>
<feature type="compositionally biased region" description="Polar residues" evidence="1">
    <location>
        <begin position="54"/>
        <end position="67"/>
    </location>
</feature>
<evidence type="ECO:0000313" key="2">
    <source>
        <dbReference type="EMBL" id="KAF3078922.1"/>
    </source>
</evidence>
<evidence type="ECO:0000313" key="3">
    <source>
        <dbReference type="Proteomes" id="UP000475325"/>
    </source>
</evidence>
<dbReference type="EMBL" id="WIQW01000162">
    <property type="protein sequence ID" value="KAF3078922.1"/>
    <property type="molecule type" value="Genomic_DNA"/>
</dbReference>
<reference evidence="2 3" key="1">
    <citation type="submission" date="2019-06" db="EMBL/GenBank/DDBJ databases">
        <authorList>
            <person name="Palmer J.M."/>
        </authorList>
    </citation>
    <scope>NUCLEOTIDE SEQUENCE [LARGE SCALE GENOMIC DNA]</scope>
    <source>
        <strain evidence="2 3">TWF102</strain>
    </source>
</reference>
<evidence type="ECO:0000256" key="1">
    <source>
        <dbReference type="SAM" id="MobiDB-lite"/>
    </source>
</evidence>
<protein>
    <submittedName>
        <fullName evidence="2">Uncharacterized protein</fullName>
    </submittedName>
</protein>
<feature type="compositionally biased region" description="Polar residues" evidence="1">
    <location>
        <begin position="75"/>
        <end position="104"/>
    </location>
</feature>
<comment type="caution">
    <text evidence="2">The sequence shown here is derived from an EMBL/GenBank/DDBJ whole genome shotgun (WGS) entry which is preliminary data.</text>
</comment>
<gene>
    <name evidence="2" type="ORF">TWF102_003190</name>
</gene>
<proteinExistence type="predicted"/>
<accession>A0A7C8IWN9</accession>
<feature type="compositionally biased region" description="Polar residues" evidence="1">
    <location>
        <begin position="35"/>
        <end position="47"/>
    </location>
</feature>
<dbReference type="AlphaFoldDB" id="A0A7C8IWN9"/>
<sequence>MNFTHSQNAMQTHNASTANLIMGLIGVSGPAIFASPSNVSEPSQDPSSPIEPQAPQNSCSRLDNSCNPRKRCSEFDSTVENPSQKRLRASSQPPRISYSNSSRSFLDISDDEDNTTNEGQEPPFYSHNEFKSAIGHRMELVYAADEEDLLDRDRSSTISESPSSENLPDDAIFHDMSSALYDTLELMIRNADILRQGGESIIKNANTMKAHAVNIRAQLEIELRCEMKSEHQNQTACSCGANTPGSVLNVWKSQSQGGFMPNGMDFSGLSQTLGAVGGSSGLSRSGNDRFITHGDRAITYS</sequence>
<name>A0A7C8IWN9_ORBOL</name>
<feature type="region of interest" description="Disordered" evidence="1">
    <location>
        <begin position="35"/>
        <end position="126"/>
    </location>
</feature>
<organism evidence="2 3">
    <name type="scientific">Orbilia oligospora</name>
    <name type="common">Nematode-trapping fungus</name>
    <name type="synonym">Arthrobotrys oligospora</name>
    <dbReference type="NCBI Taxonomy" id="2813651"/>
    <lineage>
        <taxon>Eukaryota</taxon>
        <taxon>Fungi</taxon>
        <taxon>Dikarya</taxon>
        <taxon>Ascomycota</taxon>
        <taxon>Pezizomycotina</taxon>
        <taxon>Orbiliomycetes</taxon>
        <taxon>Orbiliales</taxon>
        <taxon>Orbiliaceae</taxon>
        <taxon>Orbilia</taxon>
    </lineage>
</organism>